<dbReference type="SUPFAM" id="SSF55073">
    <property type="entry name" value="Nucleotide cyclase"/>
    <property type="match status" value="1"/>
</dbReference>
<dbReference type="SMART" id="SM00267">
    <property type="entry name" value="GGDEF"/>
    <property type="match status" value="1"/>
</dbReference>
<feature type="domain" description="GGDEF" evidence="1">
    <location>
        <begin position="243"/>
        <end position="371"/>
    </location>
</feature>
<name>A0A401INR1_APHSA</name>
<proteinExistence type="predicted"/>
<dbReference type="Proteomes" id="UP000287247">
    <property type="component" value="Unassembled WGS sequence"/>
</dbReference>
<dbReference type="InterPro" id="IPR052163">
    <property type="entry name" value="DGC-Regulatory_Protein"/>
</dbReference>
<dbReference type="OrthoDB" id="9812358at2"/>
<protein>
    <submittedName>
        <fullName evidence="2">Diguanylate cyclase, GAF domain protein</fullName>
    </submittedName>
</protein>
<gene>
    <name evidence="2" type="ORF">AsFPU1_4316</name>
</gene>
<dbReference type="InterPro" id="IPR043128">
    <property type="entry name" value="Rev_trsase/Diguanyl_cyclase"/>
</dbReference>
<dbReference type="EMBL" id="BDQK01000017">
    <property type="protein sequence ID" value="GBF82882.1"/>
    <property type="molecule type" value="Genomic_DNA"/>
</dbReference>
<dbReference type="NCBIfam" id="TIGR00254">
    <property type="entry name" value="GGDEF"/>
    <property type="match status" value="1"/>
</dbReference>
<evidence type="ECO:0000313" key="3">
    <source>
        <dbReference type="Proteomes" id="UP000287247"/>
    </source>
</evidence>
<dbReference type="InterPro" id="IPR000160">
    <property type="entry name" value="GGDEF_dom"/>
</dbReference>
<dbReference type="AlphaFoldDB" id="A0A401INR1"/>
<evidence type="ECO:0000313" key="2">
    <source>
        <dbReference type="EMBL" id="GBF82882.1"/>
    </source>
</evidence>
<dbReference type="Pfam" id="PF13185">
    <property type="entry name" value="GAF_2"/>
    <property type="match status" value="1"/>
</dbReference>
<dbReference type="SUPFAM" id="SSF55781">
    <property type="entry name" value="GAF domain-like"/>
    <property type="match status" value="1"/>
</dbReference>
<dbReference type="PANTHER" id="PTHR46663:SF2">
    <property type="entry name" value="GGDEF DOMAIN-CONTAINING PROTEIN"/>
    <property type="match status" value="1"/>
</dbReference>
<dbReference type="PANTHER" id="PTHR46663">
    <property type="entry name" value="DIGUANYLATE CYCLASE DGCT-RELATED"/>
    <property type="match status" value="1"/>
</dbReference>
<dbReference type="InterPro" id="IPR029787">
    <property type="entry name" value="Nucleotide_cyclase"/>
</dbReference>
<comment type="caution">
    <text evidence="2">The sequence shown here is derived from an EMBL/GenBank/DDBJ whole genome shotgun (WGS) entry which is preliminary data.</text>
</comment>
<reference evidence="3" key="1">
    <citation type="submission" date="2017-05" db="EMBL/GenBank/DDBJ databases">
        <title>Physiological properties and genetic analysis related to exopolysaccharide production of fresh-water unicellular cyanobacterium Aphanothece sacrum, Suizenji Nori, that has been cultured as a food source in Japan.</title>
        <authorList>
            <person name="Kanesaki Y."/>
            <person name="Yoshikawa S."/>
            <person name="Ohki K."/>
        </authorList>
    </citation>
    <scope>NUCLEOTIDE SEQUENCE [LARGE SCALE GENOMIC DNA]</scope>
    <source>
        <strain evidence="3">FPU1</strain>
    </source>
</reference>
<dbReference type="InterPro" id="IPR029016">
    <property type="entry name" value="GAF-like_dom_sf"/>
</dbReference>
<dbReference type="Gene3D" id="3.30.70.270">
    <property type="match status" value="1"/>
</dbReference>
<evidence type="ECO:0000259" key="1">
    <source>
        <dbReference type="PROSITE" id="PS50887"/>
    </source>
</evidence>
<dbReference type="InterPro" id="IPR003018">
    <property type="entry name" value="GAF"/>
</dbReference>
<organism evidence="2 3">
    <name type="scientific">Aphanothece sacrum FPU1</name>
    <dbReference type="NCBI Taxonomy" id="1920663"/>
    <lineage>
        <taxon>Bacteria</taxon>
        <taxon>Bacillati</taxon>
        <taxon>Cyanobacteriota</taxon>
        <taxon>Cyanophyceae</taxon>
        <taxon>Oscillatoriophycideae</taxon>
        <taxon>Chroococcales</taxon>
        <taxon>Aphanothecaceae</taxon>
        <taxon>Aphanothece</taxon>
    </lineage>
</organism>
<dbReference type="PROSITE" id="PS50887">
    <property type="entry name" value="GGDEF"/>
    <property type="match status" value="1"/>
</dbReference>
<dbReference type="RefSeq" id="WP_124976252.1">
    <property type="nucleotide sequence ID" value="NZ_BDQK01000017.1"/>
</dbReference>
<dbReference type="Gene3D" id="3.30.450.40">
    <property type="match status" value="1"/>
</dbReference>
<sequence length="371" mass="42287">MSSFHPSCPIDEVSDNPSHPIEHLILTVQKLSLARDLETVMYIVKHAARKLTQSDGATFILRDGSNCFYADEDAIAPLWKGMRFPLDICIGGWTMNNRQPAIIPNVLGDSRIPYEAYKPTFVKSLLTAPIRRLDPIGAIGIYWSQYHESTPEEIKLLQALADSTAIAMENIQVYSELEKLVKERTAELELANQNLVEEISYRQQAEKEVRQLSLTDELTQLSNRRGFNLLGEHELDIARRHHYYCTLFFIDLDGLKLVNDTYGHEIGDQMIKDAANLFKQTFRDVDIIARLGGDEFVILTAAEVIFDQQAVYQRLLNNLAKFNQQSNQPYQLSFSVGQVKYSPESSDSLESLLTQGDQAMYLQKKGKHRYH</sequence>
<accession>A0A401INR1</accession>
<keyword evidence="3" id="KW-1185">Reference proteome</keyword>
<dbReference type="CDD" id="cd01949">
    <property type="entry name" value="GGDEF"/>
    <property type="match status" value="1"/>
</dbReference>
<dbReference type="SMART" id="SM00065">
    <property type="entry name" value="GAF"/>
    <property type="match status" value="1"/>
</dbReference>
<dbReference type="Pfam" id="PF00990">
    <property type="entry name" value="GGDEF"/>
    <property type="match status" value="1"/>
</dbReference>